<dbReference type="Proteomes" id="UP000041254">
    <property type="component" value="Unassembled WGS sequence"/>
</dbReference>
<dbReference type="AlphaFoldDB" id="A0A0G4EKF1"/>
<dbReference type="InParanoid" id="A0A0G4EKF1"/>
<feature type="region of interest" description="Disordered" evidence="1">
    <location>
        <begin position="1"/>
        <end position="46"/>
    </location>
</feature>
<keyword evidence="2" id="KW-0472">Membrane</keyword>
<sequence>MSHDETNSETDLHQPDDVDYSSSSAIRRPPPVPQATPQPREAEGNTAAPAVHFKTLAFGAWRCACVAGTYLWAVIGFVVAPYFMNTVRADVSGCRRTPVAGFGVPQGGALPMRRRPFRTDLSVPGRPSLSVLMSLPSESKLRRVEELSKEDFAGMPIRRPPAPFRSPAVSRPSWAPDWRRPYLYDEEDIANSTWEIASFFKQDYDRLKRGDQTAVYRTVVRCNDDDTVAWADLSWPRQQGTWRFDGDAYLTIRRSLGGGLLGRRLFKTYALRNYYYCEGIIQGWRPWQPIEQLGFFQARRLGFSDAERGPPPWLDRTEERSLEWVRDARARREKKRRKLRWKERLWELDELYANLKDTGAS</sequence>
<accession>A0A0G4EKF1</accession>
<protein>
    <submittedName>
        <fullName evidence="3">Uncharacterized protein</fullName>
    </submittedName>
</protein>
<gene>
    <name evidence="3" type="ORF">Vbra_12157</name>
</gene>
<dbReference type="EMBL" id="CDMY01000251">
    <property type="protein sequence ID" value="CEL97008.1"/>
    <property type="molecule type" value="Genomic_DNA"/>
</dbReference>
<evidence type="ECO:0000256" key="1">
    <source>
        <dbReference type="SAM" id="MobiDB-lite"/>
    </source>
</evidence>
<name>A0A0G4EKF1_VITBC</name>
<feature type="transmembrane region" description="Helical" evidence="2">
    <location>
        <begin position="63"/>
        <end position="84"/>
    </location>
</feature>
<keyword evidence="2" id="KW-0812">Transmembrane</keyword>
<keyword evidence="4" id="KW-1185">Reference proteome</keyword>
<evidence type="ECO:0000313" key="4">
    <source>
        <dbReference type="Proteomes" id="UP000041254"/>
    </source>
</evidence>
<keyword evidence="2" id="KW-1133">Transmembrane helix</keyword>
<organism evidence="3 4">
    <name type="scientific">Vitrella brassicaformis (strain CCMP3155)</name>
    <dbReference type="NCBI Taxonomy" id="1169540"/>
    <lineage>
        <taxon>Eukaryota</taxon>
        <taxon>Sar</taxon>
        <taxon>Alveolata</taxon>
        <taxon>Colpodellida</taxon>
        <taxon>Vitrellaceae</taxon>
        <taxon>Vitrella</taxon>
    </lineage>
</organism>
<evidence type="ECO:0000256" key="2">
    <source>
        <dbReference type="SAM" id="Phobius"/>
    </source>
</evidence>
<reference evidence="3 4" key="1">
    <citation type="submission" date="2014-11" db="EMBL/GenBank/DDBJ databases">
        <authorList>
            <person name="Zhu J."/>
            <person name="Qi W."/>
            <person name="Song R."/>
        </authorList>
    </citation>
    <scope>NUCLEOTIDE SEQUENCE [LARGE SCALE GENOMIC DNA]</scope>
</reference>
<proteinExistence type="predicted"/>
<feature type="compositionally biased region" description="Basic and acidic residues" evidence="1">
    <location>
        <begin position="1"/>
        <end position="16"/>
    </location>
</feature>
<dbReference type="VEuPathDB" id="CryptoDB:Vbra_12157"/>
<evidence type="ECO:0000313" key="3">
    <source>
        <dbReference type="EMBL" id="CEL97008.1"/>
    </source>
</evidence>